<keyword evidence="2 5" id="KW-0547">Nucleotide-binding</keyword>
<dbReference type="InterPro" id="IPR011009">
    <property type="entry name" value="Kinase-like_dom_sf"/>
</dbReference>
<dbReference type="Proteomes" id="UP000294599">
    <property type="component" value="Unassembled WGS sequence"/>
</dbReference>
<dbReference type="PROSITE" id="PS00107">
    <property type="entry name" value="PROTEIN_KINASE_ATP"/>
    <property type="match status" value="1"/>
</dbReference>
<dbReference type="PROSITE" id="PS50011">
    <property type="entry name" value="PROTEIN_KINASE_DOM"/>
    <property type="match status" value="1"/>
</dbReference>
<protein>
    <submittedName>
        <fullName evidence="7">Serine/threonine-protein kinase</fullName>
    </submittedName>
</protein>
<proteinExistence type="predicted"/>
<keyword evidence="4 5" id="KW-0067">ATP-binding</keyword>
<dbReference type="GO" id="GO:0004674">
    <property type="term" value="F:protein serine/threonine kinase activity"/>
    <property type="evidence" value="ECO:0007669"/>
    <property type="project" value="TreeGrafter"/>
</dbReference>
<dbReference type="PANTHER" id="PTHR43289">
    <property type="entry name" value="MITOGEN-ACTIVATED PROTEIN KINASE KINASE KINASE 20-RELATED"/>
    <property type="match status" value="1"/>
</dbReference>
<evidence type="ECO:0000259" key="6">
    <source>
        <dbReference type="PROSITE" id="PS50011"/>
    </source>
</evidence>
<evidence type="ECO:0000256" key="4">
    <source>
        <dbReference type="ARBA" id="ARBA00022840"/>
    </source>
</evidence>
<dbReference type="Pfam" id="PF00069">
    <property type="entry name" value="Pkinase"/>
    <property type="match status" value="1"/>
</dbReference>
<gene>
    <name evidence="7" type="ORF">EDC25_11043</name>
</gene>
<feature type="domain" description="Protein kinase" evidence="6">
    <location>
        <begin position="104"/>
        <end position="396"/>
    </location>
</feature>
<dbReference type="InterPro" id="IPR000719">
    <property type="entry name" value="Prot_kinase_dom"/>
</dbReference>
<dbReference type="AlphaFoldDB" id="A0A4S3KVI9"/>
<dbReference type="PANTHER" id="PTHR43289:SF34">
    <property type="entry name" value="SERINE_THREONINE-PROTEIN KINASE YBDM-RELATED"/>
    <property type="match status" value="1"/>
</dbReference>
<dbReference type="InterPro" id="IPR011990">
    <property type="entry name" value="TPR-like_helical_dom_sf"/>
</dbReference>
<name>A0A4S3KVI9_9GAMM</name>
<dbReference type="InterPro" id="IPR008271">
    <property type="entry name" value="Ser/Thr_kinase_AS"/>
</dbReference>
<reference evidence="7 8" key="1">
    <citation type="submission" date="2019-03" db="EMBL/GenBank/DDBJ databases">
        <title>Genomic Encyclopedia of Type Strains, Phase IV (KMG-IV): sequencing the most valuable type-strain genomes for metagenomic binning, comparative biology and taxonomic classification.</title>
        <authorList>
            <person name="Goeker M."/>
        </authorList>
    </citation>
    <scope>NUCLEOTIDE SEQUENCE [LARGE SCALE GENOMIC DNA]</scope>
    <source>
        <strain evidence="7 8">DSM 21944</strain>
    </source>
</reference>
<dbReference type="SMART" id="SM00220">
    <property type="entry name" value="S_TKc"/>
    <property type="match status" value="1"/>
</dbReference>
<dbReference type="SUPFAM" id="SSF48452">
    <property type="entry name" value="TPR-like"/>
    <property type="match status" value="2"/>
</dbReference>
<organism evidence="7 8">
    <name type="scientific">Pseudofulvimonas gallinarii</name>
    <dbReference type="NCBI Taxonomy" id="634155"/>
    <lineage>
        <taxon>Bacteria</taxon>
        <taxon>Pseudomonadati</taxon>
        <taxon>Pseudomonadota</taxon>
        <taxon>Gammaproteobacteria</taxon>
        <taxon>Lysobacterales</taxon>
        <taxon>Rhodanobacteraceae</taxon>
        <taxon>Pseudofulvimonas</taxon>
    </lineage>
</organism>
<dbReference type="RefSeq" id="WP_377602677.1">
    <property type="nucleotide sequence ID" value="NZ_JBHMFH010000001.1"/>
</dbReference>
<evidence type="ECO:0000256" key="5">
    <source>
        <dbReference type="PROSITE-ProRule" id="PRU10141"/>
    </source>
</evidence>
<dbReference type="PROSITE" id="PS00108">
    <property type="entry name" value="PROTEIN_KINASE_ST"/>
    <property type="match status" value="1"/>
</dbReference>
<dbReference type="InterPro" id="IPR017441">
    <property type="entry name" value="Protein_kinase_ATP_BS"/>
</dbReference>
<evidence type="ECO:0000256" key="3">
    <source>
        <dbReference type="ARBA" id="ARBA00022777"/>
    </source>
</evidence>
<accession>A0A4S3KVI9</accession>
<dbReference type="CDD" id="cd14014">
    <property type="entry name" value="STKc_PknB_like"/>
    <property type="match status" value="1"/>
</dbReference>
<evidence type="ECO:0000256" key="2">
    <source>
        <dbReference type="ARBA" id="ARBA00022741"/>
    </source>
</evidence>
<evidence type="ECO:0000313" key="7">
    <source>
        <dbReference type="EMBL" id="TCS97982.1"/>
    </source>
</evidence>
<sequence length="946" mass="103211">MARSTETAETVCSVPTGNTDADGRRWAEGLALLDELLDLAPAHRNGRMAEIRRRDPQLAEVVRQLLEADASDDDRLDARPRWTDDLVEEPVDAAAFIGRQFGAWRLIELIGQGGMGLVFRAERADGQFEQHCALKIVASAVAGVGAQRRFLRERGILAGLRHDNIASLIDGGVSGQGEPWYAMELVDGVPIDRWCDEQRLSLRGRVELFGQVLDAVRYAHSRLVVHRDLKPSNILVTGEGRVKLLDFGVAKLFDPEGDATPGQTIDLTLTPAYAAPEQLLGEQAGPATDIYTLGVLLYRLLAGVGPFAEDASGTTLLRHRIGGQGEEVEPVWQAVARAPTAALEGIGNTRAAIRRELAGGLGAIVHACLKREPDQRYLNVDALDDDLGRWRDHRPVHAHTGRWRYRLGRFLRRHRVALAVSALVVAGVVAFTAYRSVQLAQTRYERDLYTRTFDFVTDVLARSTAGEKGADLSVRDVLELLKTEMGQRDLPPEVRAWLMGMIADVYAGARDTPSAVDASQRGLEQGEDLDPIVQARLHEGQAMALELSGRHAAAIENLDSAIALVEHASEDAQQVSTLSRLLTTKVRVGTRHGLLPPAQARELAQRAIALGRPRRGRAGTTIEDQAQARAALVDVHIQAGEFAAAAQESQRLQATLSTAGLLGEHLLLDTLLAGHRLVLGHSDAVLADYGRLIERWQRQYGPEFRTVASVRAQLAEALERSGRFQESVAETREARRVARRTPTDSMDVIGLDRFLARRLIRAGQLDEAGAVARTLEGELDGRPQPDARATRVQTQVLLADVALLRGDIDDAGRWLAAARTGLEHVPSSHPFRERAVRSADRLHAELCLQRGDPRCARMLAGAIVDANPDLRADPTELSMARLILVRAAAADGDADAAATLRRRFREEAFAFAGVCSVYAQAIADTTGEPAMRVMSTTPPADCRQLD</sequence>
<keyword evidence="3 7" id="KW-0418">Kinase</keyword>
<evidence type="ECO:0000313" key="8">
    <source>
        <dbReference type="Proteomes" id="UP000294599"/>
    </source>
</evidence>
<feature type="binding site" evidence="5">
    <location>
        <position position="135"/>
    </location>
    <ligand>
        <name>ATP</name>
        <dbReference type="ChEBI" id="CHEBI:30616"/>
    </ligand>
</feature>
<dbReference type="GO" id="GO:0005524">
    <property type="term" value="F:ATP binding"/>
    <property type="evidence" value="ECO:0007669"/>
    <property type="project" value="UniProtKB-UniRule"/>
</dbReference>
<dbReference type="Gene3D" id="3.30.200.20">
    <property type="entry name" value="Phosphorylase Kinase, domain 1"/>
    <property type="match status" value="1"/>
</dbReference>
<dbReference type="Gene3D" id="1.10.510.10">
    <property type="entry name" value="Transferase(Phosphotransferase) domain 1"/>
    <property type="match status" value="1"/>
</dbReference>
<comment type="caution">
    <text evidence="7">The sequence shown here is derived from an EMBL/GenBank/DDBJ whole genome shotgun (WGS) entry which is preliminary data.</text>
</comment>
<keyword evidence="1" id="KW-0808">Transferase</keyword>
<dbReference type="SUPFAM" id="SSF56112">
    <property type="entry name" value="Protein kinase-like (PK-like)"/>
    <property type="match status" value="1"/>
</dbReference>
<dbReference type="EMBL" id="SMAF01000010">
    <property type="protein sequence ID" value="TCS97982.1"/>
    <property type="molecule type" value="Genomic_DNA"/>
</dbReference>
<keyword evidence="8" id="KW-1185">Reference proteome</keyword>
<evidence type="ECO:0000256" key="1">
    <source>
        <dbReference type="ARBA" id="ARBA00022679"/>
    </source>
</evidence>
<dbReference type="Gene3D" id="1.25.40.10">
    <property type="entry name" value="Tetratricopeptide repeat domain"/>
    <property type="match status" value="2"/>
</dbReference>